<organism evidence="3 4">
    <name type="scientific">Methylomonas rivi</name>
    <dbReference type="NCBI Taxonomy" id="2952226"/>
    <lineage>
        <taxon>Bacteria</taxon>
        <taxon>Pseudomonadati</taxon>
        <taxon>Pseudomonadota</taxon>
        <taxon>Gammaproteobacteria</taxon>
        <taxon>Methylococcales</taxon>
        <taxon>Methylococcaceae</taxon>
        <taxon>Methylomonas</taxon>
    </lineage>
</organism>
<dbReference type="PROSITE" id="PS51724">
    <property type="entry name" value="SPOR"/>
    <property type="match status" value="1"/>
</dbReference>
<comment type="caution">
    <text evidence="3">The sequence shown here is derived from an EMBL/GenBank/DDBJ whole genome shotgun (WGS) entry which is preliminary data.</text>
</comment>
<evidence type="ECO:0000256" key="1">
    <source>
        <dbReference type="SAM" id="MobiDB-lite"/>
    </source>
</evidence>
<evidence type="ECO:0000259" key="2">
    <source>
        <dbReference type="PROSITE" id="PS51724"/>
    </source>
</evidence>
<dbReference type="InterPro" id="IPR036680">
    <property type="entry name" value="SPOR-like_sf"/>
</dbReference>
<dbReference type="PANTHER" id="PTHR35894:SF1">
    <property type="entry name" value="PHOSPHORIBULOKINASE _ URIDINE KINASE FAMILY"/>
    <property type="match status" value="1"/>
</dbReference>
<dbReference type="InterPro" id="IPR049945">
    <property type="entry name" value="AAA_22"/>
</dbReference>
<dbReference type="Gene3D" id="3.40.50.300">
    <property type="entry name" value="P-loop containing nucleotide triphosphate hydrolases"/>
    <property type="match status" value="1"/>
</dbReference>
<feature type="compositionally biased region" description="Basic and acidic residues" evidence="1">
    <location>
        <begin position="385"/>
        <end position="398"/>
    </location>
</feature>
<evidence type="ECO:0000313" key="4">
    <source>
        <dbReference type="Proteomes" id="UP001524586"/>
    </source>
</evidence>
<dbReference type="PRINTS" id="PR00364">
    <property type="entry name" value="DISEASERSIST"/>
</dbReference>
<feature type="region of interest" description="Disordered" evidence="1">
    <location>
        <begin position="382"/>
        <end position="425"/>
    </location>
</feature>
<dbReference type="SMART" id="SM00382">
    <property type="entry name" value="AAA"/>
    <property type="match status" value="1"/>
</dbReference>
<dbReference type="EMBL" id="JANIBK010000038">
    <property type="protein sequence ID" value="MCQ8128651.1"/>
    <property type="molecule type" value="Genomic_DNA"/>
</dbReference>
<gene>
    <name evidence="3" type="ORF">NP596_09285</name>
</gene>
<dbReference type="PANTHER" id="PTHR35894">
    <property type="entry name" value="GENERAL SECRETION PATHWAY PROTEIN A-RELATED"/>
    <property type="match status" value="1"/>
</dbReference>
<dbReference type="InterPro" id="IPR003593">
    <property type="entry name" value="AAA+_ATPase"/>
</dbReference>
<dbReference type="Gene3D" id="3.30.70.1070">
    <property type="entry name" value="Sporulation related repeat"/>
    <property type="match status" value="1"/>
</dbReference>
<name>A0ABT1U4W0_9GAMM</name>
<sequence length="525" mass="56972">MLDNGEFTYDFQKRPKIAGNARQAERALISVDRSQKLDLLVHLLTNLRQSLIVCGPDGIGKTTLLQTFSETHKDTWPICLLPGSGAVSFESAVAQLSRFLNLSNASVNFDLSSLRAFCDKQKVVLIIDDAGELMPGLIGELIDFADSLAGLRLVLAMSNDELQEKAASDSAIDECHFIELPPLNQQQCRDYLQNLSALPGSPLSFNAITDTLVEDMYLQTQGVPGRLIAELPKFKEYQNRRGRQTGLWIGIVMVLAAAGYAVKAFLPEDLLGGASSETAIRQEPARIPNEPVDSVPAPALESAAQVEENIAPASELLPESLLGEDLPVQTELPKASAEQLVAESAARAEKPAETIPVPPVESVEAGESAGMDTVVPVVPAVTEARQPEIKPEDSKPVEKQPTAETKPVEKPSVAQKPALPKPAGAEVDGGDLDWIMAQPANNYTVQVMVLSSKASVTRFLRKYADYRDGLKYYAIGKEGQEKYVIIYGSFASSIEALNNKSDMPSEFNSGLVKRFNQVQKASRRK</sequence>
<dbReference type="RefSeq" id="WP_256615047.1">
    <property type="nucleotide sequence ID" value="NZ_JANIBK010000038.1"/>
</dbReference>
<keyword evidence="4" id="KW-1185">Reference proteome</keyword>
<dbReference type="InterPro" id="IPR052026">
    <property type="entry name" value="ExeA_AAA_ATPase_DNA-bind"/>
</dbReference>
<proteinExistence type="predicted"/>
<dbReference type="SUPFAM" id="SSF52540">
    <property type="entry name" value="P-loop containing nucleoside triphosphate hydrolases"/>
    <property type="match status" value="1"/>
</dbReference>
<dbReference type="InterPro" id="IPR027417">
    <property type="entry name" value="P-loop_NTPase"/>
</dbReference>
<feature type="domain" description="SPOR" evidence="2">
    <location>
        <begin position="437"/>
        <end position="518"/>
    </location>
</feature>
<dbReference type="Proteomes" id="UP001524586">
    <property type="component" value="Unassembled WGS sequence"/>
</dbReference>
<reference evidence="3 4" key="1">
    <citation type="submission" date="2022-07" db="EMBL/GenBank/DDBJ databases">
        <title>Methylomonas rivi sp. nov., Methylomonas rosea sp. nov., Methylomonas aureus sp. nov. and Methylomonas subterranea sp. nov., four novel methanotrophs isolated from a freshwater creek and the deep terrestrial subsurface.</title>
        <authorList>
            <person name="Abin C."/>
            <person name="Sankaranarayanan K."/>
            <person name="Garner C."/>
            <person name="Sindelar R."/>
            <person name="Kotary K."/>
            <person name="Garner R."/>
            <person name="Barclay S."/>
            <person name="Lawson P."/>
            <person name="Krumholz L."/>
        </authorList>
    </citation>
    <scope>NUCLEOTIDE SEQUENCE [LARGE SCALE GENOMIC DNA]</scope>
    <source>
        <strain evidence="3 4">WSC-6</strain>
    </source>
</reference>
<accession>A0ABT1U4W0</accession>
<protein>
    <submittedName>
        <fullName evidence="3">AAA family ATPase</fullName>
    </submittedName>
</protein>
<dbReference type="InterPro" id="IPR007730">
    <property type="entry name" value="SPOR-like_dom"/>
</dbReference>
<dbReference type="Pfam" id="PF13401">
    <property type="entry name" value="AAA_22"/>
    <property type="match status" value="1"/>
</dbReference>
<evidence type="ECO:0000313" key="3">
    <source>
        <dbReference type="EMBL" id="MCQ8128651.1"/>
    </source>
</evidence>